<organism evidence="1 2">
    <name type="scientific">Candidatus Magnetoglobus multicellularis str. Araruama</name>
    <dbReference type="NCBI Taxonomy" id="890399"/>
    <lineage>
        <taxon>Bacteria</taxon>
        <taxon>Pseudomonadati</taxon>
        <taxon>Thermodesulfobacteriota</taxon>
        <taxon>Desulfobacteria</taxon>
        <taxon>Desulfobacterales</taxon>
        <taxon>Desulfobacteraceae</taxon>
        <taxon>Candidatus Magnetoglobus</taxon>
    </lineage>
</organism>
<proteinExistence type="predicted"/>
<feature type="non-terminal residue" evidence="1">
    <location>
        <position position="1"/>
    </location>
</feature>
<name>A0A1V1PAN9_9BACT</name>
<protein>
    <submittedName>
        <fullName evidence="1">Uncharacterized protein</fullName>
    </submittedName>
</protein>
<dbReference type="AlphaFoldDB" id="A0A1V1PAN9"/>
<reference evidence="2" key="1">
    <citation type="submission" date="2012-11" db="EMBL/GenBank/DDBJ databases">
        <authorList>
            <person name="Lucero-Rivera Y.E."/>
            <person name="Tovar-Ramirez D."/>
        </authorList>
    </citation>
    <scope>NUCLEOTIDE SEQUENCE [LARGE SCALE GENOMIC DNA]</scope>
    <source>
        <strain evidence="2">Araruama</strain>
    </source>
</reference>
<comment type="caution">
    <text evidence="1">The sequence shown here is derived from an EMBL/GenBank/DDBJ whole genome shotgun (WGS) entry which is preliminary data.</text>
</comment>
<dbReference type="Proteomes" id="UP000189670">
    <property type="component" value="Unassembled WGS sequence"/>
</dbReference>
<evidence type="ECO:0000313" key="2">
    <source>
        <dbReference type="Proteomes" id="UP000189670"/>
    </source>
</evidence>
<accession>A0A1V1PAN9</accession>
<evidence type="ECO:0000313" key="1">
    <source>
        <dbReference type="EMBL" id="ETR71972.1"/>
    </source>
</evidence>
<dbReference type="EMBL" id="ATBP01000198">
    <property type="protein sequence ID" value="ETR71972.1"/>
    <property type="molecule type" value="Genomic_DNA"/>
</dbReference>
<sequence length="81" mass="9528">SIPKESIIISVTKEIAVNSRIIAKGRRIRDINRLLKDYGGTAAKWVKKSSDFFEEKGEYFEYHWYEHHGIGRFELKKKKVS</sequence>
<gene>
    <name evidence="1" type="ORF">OMM_07782</name>
</gene>